<dbReference type="Proteomes" id="UP000757232">
    <property type="component" value="Unassembled WGS sequence"/>
</dbReference>
<keyword evidence="3" id="KW-1185">Reference proteome</keyword>
<evidence type="ECO:0000313" key="2">
    <source>
        <dbReference type="EMBL" id="OCB89456.1"/>
    </source>
</evidence>
<feature type="transmembrane region" description="Helical" evidence="1">
    <location>
        <begin position="299"/>
        <end position="321"/>
    </location>
</feature>
<evidence type="ECO:0000256" key="1">
    <source>
        <dbReference type="SAM" id="Phobius"/>
    </source>
</evidence>
<dbReference type="AlphaFoldDB" id="A0A9Q5I0I9"/>
<accession>A0A9Q5I0I9</accession>
<proteinExistence type="predicted"/>
<comment type="caution">
    <text evidence="2">The sequence shown here is derived from an EMBL/GenBank/DDBJ whole genome shotgun (WGS) entry which is preliminary data.</text>
</comment>
<feature type="transmembrane region" description="Helical" evidence="1">
    <location>
        <begin position="122"/>
        <end position="141"/>
    </location>
</feature>
<name>A0A9Q5I0I9_SANBA</name>
<evidence type="ECO:0000313" key="3">
    <source>
        <dbReference type="Proteomes" id="UP000757232"/>
    </source>
</evidence>
<dbReference type="InterPro" id="IPR019049">
    <property type="entry name" value="Nucleoporin_prot_Ndc1/Nup"/>
</dbReference>
<protein>
    <submittedName>
        <fullName evidence="2">Uncharacterized protein</fullName>
    </submittedName>
</protein>
<feature type="transmembrane region" description="Helical" evidence="1">
    <location>
        <begin position="91"/>
        <end position="110"/>
    </location>
</feature>
<feature type="transmembrane region" description="Helical" evidence="1">
    <location>
        <begin position="161"/>
        <end position="184"/>
    </location>
</feature>
<keyword evidence="1" id="KW-1133">Transmembrane helix</keyword>
<feature type="transmembrane region" description="Helical" evidence="1">
    <location>
        <begin position="49"/>
        <end position="71"/>
    </location>
</feature>
<keyword evidence="1" id="KW-0472">Membrane</keyword>
<sequence length="482" mass="53634">MNNVISKSRPAQDMATAISSSLSKRSSPTIPLASAVYEPLVKSVLARRFVYNVLSESAAVAWLLAAIWTYWQQGGVGSLGVFGGIVSWLSPLTLFFAILWLSLASVPIAVLRKMYLQGELVLLKFTGRCLTCVIWLLATYSPLPSPRQTLFRNAAERPYQYALVVTLASSACLTVCQALMAQSVEKYSRGDPKLGIWAGSRKHSYHLNGNLCFLFLSQLTCASFYWLRDILKNRFSIRWSSQENVFVQAFPLLSSSLFSMVILSATSTACSLVIFAILRSIMLPVLYRLPVIHSLLRPFVAHFLSIMLPVLYRLPVIHSLLRYKTGLQIASVLLPLGQVPSRVVILIVLSTLLVDNKLIVVLIIPSTLLVDNKLIVCISLLSYPASTTSAFQLATLPFLPGQFLGIFFPPGKLSALNQGLSPFFLSFKSLFATFMFLTFLFSLLVIIHIKVLLILAAWLFYVVTSHPYYHRHVCYPLPQLSL</sequence>
<keyword evidence="1" id="KW-0812">Transmembrane</keyword>
<dbReference type="OrthoDB" id="67850at2759"/>
<feature type="transmembrane region" description="Helical" evidence="1">
    <location>
        <begin position="205"/>
        <end position="225"/>
    </location>
</feature>
<feature type="transmembrane region" description="Helical" evidence="1">
    <location>
        <begin position="430"/>
        <end position="463"/>
    </location>
</feature>
<reference evidence="2" key="1">
    <citation type="submission" date="2016-06" db="EMBL/GenBank/DDBJ databases">
        <title>Draft Genome sequence of the fungus Inonotus baumii.</title>
        <authorList>
            <person name="Zhu H."/>
            <person name="Lin W."/>
        </authorList>
    </citation>
    <scope>NUCLEOTIDE SEQUENCE</scope>
    <source>
        <strain evidence="2">821</strain>
    </source>
</reference>
<organism evidence="2 3">
    <name type="scientific">Sanghuangporus baumii</name>
    <name type="common">Phellinus baumii</name>
    <dbReference type="NCBI Taxonomy" id="108892"/>
    <lineage>
        <taxon>Eukaryota</taxon>
        <taxon>Fungi</taxon>
        <taxon>Dikarya</taxon>
        <taxon>Basidiomycota</taxon>
        <taxon>Agaricomycotina</taxon>
        <taxon>Agaricomycetes</taxon>
        <taxon>Hymenochaetales</taxon>
        <taxon>Hymenochaetaceae</taxon>
        <taxon>Sanghuangporus</taxon>
    </lineage>
</organism>
<dbReference type="Pfam" id="PF09531">
    <property type="entry name" value="Ndc1_Nup"/>
    <property type="match status" value="1"/>
</dbReference>
<dbReference type="EMBL" id="LNZH02000155">
    <property type="protein sequence ID" value="OCB89456.1"/>
    <property type="molecule type" value="Genomic_DNA"/>
</dbReference>
<gene>
    <name evidence="2" type="ORF">A7U60_g3346</name>
</gene>